<dbReference type="Pfam" id="PF02463">
    <property type="entry name" value="SMC_N"/>
    <property type="match status" value="1"/>
</dbReference>
<dbReference type="GO" id="GO:0003677">
    <property type="term" value="F:DNA binding"/>
    <property type="evidence" value="ECO:0007669"/>
    <property type="project" value="UniProtKB-UniRule"/>
</dbReference>
<dbReference type="PANTHER" id="PTHR43977">
    <property type="entry name" value="STRUCTURAL MAINTENANCE OF CHROMOSOMES PROTEIN 3"/>
    <property type="match status" value="1"/>
</dbReference>
<dbReference type="InterPro" id="IPR010935">
    <property type="entry name" value="SMC_hinge"/>
</dbReference>
<dbReference type="GO" id="GO:0030261">
    <property type="term" value="P:chromosome condensation"/>
    <property type="evidence" value="ECO:0007669"/>
    <property type="project" value="InterPro"/>
</dbReference>
<evidence type="ECO:0000313" key="11">
    <source>
        <dbReference type="Proteomes" id="UP000192359"/>
    </source>
</evidence>
<keyword evidence="5 6" id="KW-0238">DNA-binding</keyword>
<dbReference type="GO" id="GO:0006260">
    <property type="term" value="P:DNA replication"/>
    <property type="evidence" value="ECO:0007669"/>
    <property type="project" value="UniProtKB-UniRule"/>
</dbReference>
<evidence type="ECO:0000256" key="7">
    <source>
        <dbReference type="SAM" id="MobiDB-lite"/>
    </source>
</evidence>
<protein>
    <recommendedName>
        <fullName evidence="6">Chromosome partition protein Smc</fullName>
    </recommendedName>
</protein>
<dbReference type="GO" id="GO:0005737">
    <property type="term" value="C:cytoplasm"/>
    <property type="evidence" value="ECO:0007669"/>
    <property type="project" value="UniProtKB-SubCell"/>
</dbReference>
<dbReference type="NCBIfam" id="TIGR02168">
    <property type="entry name" value="SMC_prok_B"/>
    <property type="match status" value="1"/>
</dbReference>
<sequence>MYLKSLTVRGFKSFAQATVFEFEPGLNVLVGPNGAGKSNVVDALAWVMGAQGAKALRGAAMKDVIFSGGSAQAALGRARVELVIDNTDRSLPVALDEVKIARTMFSAGGSDYEINGEPARLGDVQDLLADTGVGRDLHTLIGQGQVDRILHGTSADRRELIEQAAGLLKHRRRQAKTAGKLDDLKADLNRLEDVATELESQLEGRREQADAARMASEVASRVRTLTADVLRFDALAVQREREQLEQGWNKAGETRQQAQLRSEELGEQLAATERQLDQQRDQASFLAEHRAQLQTLAHRVETVQLIASERAGSPLSDEHNEEVATRLERAQQVRDAELEQAKDAAVRLRQAQKLIARRREQGEAAEKELAQARDKLAQADERADKHREQVSELTSQLAAARASFERAEGELARRRQEQDEFSRNQGEATGRLESAHRERAEAADAVVEAQQKEKVARTRRVRAVAKVDSARTRAHEAELEVESLQSRCQALEAAWANEQSASGDAVAREEAQAGGAQEILSLLDVAEPWQTAVSSLLGAYATALVNTDGTGIEGKVSQVFAPPASQPAVESSPLSEASPDIDGVDELWQAISASDYLKRALSQLWGTVYLCDSLETARRAIAHCPDATAAVIDGTLLTATSLLLPGAARGSLELFGQLQSSRKNLQLSVAALEQAQSKHEQAQQALTDAQAAEKAAAHAAGQAQSKLTQADSQLVALKATRSHETAEATRLNDAVKRATASYRIAQKHLTSATKALDQLPPQAPSDRAALDKAVLAATDRLTEIQSKLAQAQAEAVSAESSQQTAQARLAQAESALAAVTTSYKTSQERRTQAIANRTRAEGVTAKAIVLRRSIHALLAAADAELSAARRSQAQTEQALAKLRAEQESAQRSLADALTLHAEAAATRARLEARWEALETRAAEELSLSPAQLVAGRDVHEVDRQQVEAELGRARAELARLGVTNPLALEEYEALQQRHDYLRQQIHDVRASRADVRAVMKDVTEHIDAAFTAALADVQAEFSRIFALLFPGGEGQLILADPHDPGRSGLDIQVKPAGKKVTRLSLLSGGERTLASLALLLATFMARPAPFYVLDEVDAALDDRNLGRLLQVLEQLREKSQLMLITHHQRTMAQADTLYGISMRDGVSTVLSHRMSDPA</sequence>
<feature type="domain" description="RecF/RecN/SMC N-terminal" evidence="8">
    <location>
        <begin position="2"/>
        <end position="1147"/>
    </location>
</feature>
<feature type="compositionally biased region" description="Basic and acidic residues" evidence="7">
    <location>
        <begin position="365"/>
        <end position="390"/>
    </location>
</feature>
<keyword evidence="11" id="KW-1185">Reference proteome</keyword>
<comment type="subunit">
    <text evidence="6">Homodimer.</text>
</comment>
<dbReference type="SUPFAM" id="SSF75553">
    <property type="entry name" value="Smc hinge domain"/>
    <property type="match status" value="1"/>
</dbReference>
<keyword evidence="1 6" id="KW-0963">Cytoplasm</keyword>
<evidence type="ECO:0000259" key="8">
    <source>
        <dbReference type="Pfam" id="PF02463"/>
    </source>
</evidence>
<dbReference type="PIRSF" id="PIRSF005719">
    <property type="entry name" value="SMC"/>
    <property type="match status" value="1"/>
</dbReference>
<accession>A0A1Y1RR27</accession>
<feature type="coiled-coil region" evidence="6">
    <location>
        <begin position="936"/>
        <end position="963"/>
    </location>
</feature>
<dbReference type="GO" id="GO:0005524">
    <property type="term" value="F:ATP binding"/>
    <property type="evidence" value="ECO:0007669"/>
    <property type="project" value="UniProtKB-UniRule"/>
</dbReference>
<dbReference type="GO" id="GO:0007062">
    <property type="term" value="P:sister chromatid cohesion"/>
    <property type="evidence" value="ECO:0007669"/>
    <property type="project" value="InterPro"/>
</dbReference>
<dbReference type="GO" id="GO:0016887">
    <property type="term" value="F:ATP hydrolysis activity"/>
    <property type="evidence" value="ECO:0007669"/>
    <property type="project" value="InterPro"/>
</dbReference>
<comment type="domain">
    <text evidence="6">Contains large globular domains required for ATP hydrolysis at each terminus and a third globular domain forming a flexible hinge near the middle of the molecule. These domains are separated by coiled-coil structures.</text>
</comment>
<evidence type="ECO:0000259" key="9">
    <source>
        <dbReference type="Pfam" id="PF06470"/>
    </source>
</evidence>
<dbReference type="InterPro" id="IPR027417">
    <property type="entry name" value="P-loop_NTPase"/>
</dbReference>
<dbReference type="Pfam" id="PF06470">
    <property type="entry name" value="SMC_hinge"/>
    <property type="match status" value="1"/>
</dbReference>
<dbReference type="InterPro" id="IPR024704">
    <property type="entry name" value="SMC"/>
</dbReference>
<dbReference type="EMBL" id="LXWF01000011">
    <property type="protein sequence ID" value="ORC22193.1"/>
    <property type="molecule type" value="Genomic_DNA"/>
</dbReference>
<feature type="binding site" evidence="6">
    <location>
        <begin position="32"/>
        <end position="39"/>
    </location>
    <ligand>
        <name>ATP</name>
        <dbReference type="ChEBI" id="CHEBI:30616"/>
    </ligand>
</feature>
<dbReference type="HAMAP" id="MF_01894">
    <property type="entry name" value="Smc_prok"/>
    <property type="match status" value="1"/>
</dbReference>
<comment type="caution">
    <text evidence="10">The sequence shown here is derived from an EMBL/GenBank/DDBJ whole genome shotgun (WGS) entry which is preliminary data.</text>
</comment>
<comment type="function">
    <text evidence="6">Required for chromosome condensation and partitioning.</text>
</comment>
<keyword evidence="3 6" id="KW-0067">ATP-binding</keyword>
<keyword evidence="2 6" id="KW-0547">Nucleotide-binding</keyword>
<feature type="domain" description="SMC hinge" evidence="9">
    <location>
        <begin position="517"/>
        <end position="619"/>
    </location>
</feature>
<dbReference type="RefSeq" id="WP_180377818.1">
    <property type="nucleotide sequence ID" value="NZ_LXWF01000011.1"/>
</dbReference>
<feature type="coiled-coil region" evidence="6">
    <location>
        <begin position="865"/>
        <end position="899"/>
    </location>
</feature>
<evidence type="ECO:0000256" key="3">
    <source>
        <dbReference type="ARBA" id="ARBA00022840"/>
    </source>
</evidence>
<proteinExistence type="inferred from homology"/>
<comment type="subcellular location">
    <subcellularLocation>
        <location evidence="6">Cytoplasm</location>
    </subcellularLocation>
</comment>
<gene>
    <name evidence="6" type="primary">smc</name>
    <name evidence="10" type="ORF">A7979_01530</name>
</gene>
<dbReference type="InterPro" id="IPR036277">
    <property type="entry name" value="SMC_hinge_sf"/>
</dbReference>
<evidence type="ECO:0000256" key="2">
    <source>
        <dbReference type="ARBA" id="ARBA00022741"/>
    </source>
</evidence>
<feature type="coiled-coil region" evidence="6">
    <location>
        <begin position="774"/>
        <end position="808"/>
    </location>
</feature>
<dbReference type="GO" id="GO:0007059">
    <property type="term" value="P:chromosome segregation"/>
    <property type="evidence" value="ECO:0007669"/>
    <property type="project" value="UniProtKB-UniRule"/>
</dbReference>
<feature type="region of interest" description="Disordered" evidence="7">
    <location>
        <begin position="365"/>
        <end position="391"/>
    </location>
</feature>
<feature type="coiled-coil region" evidence="6">
    <location>
        <begin position="181"/>
        <end position="208"/>
    </location>
</feature>
<name>A0A1Y1RR27_9MICC</name>
<evidence type="ECO:0000256" key="1">
    <source>
        <dbReference type="ARBA" id="ARBA00022490"/>
    </source>
</evidence>
<dbReference type="Proteomes" id="UP000192359">
    <property type="component" value="Unassembled WGS sequence"/>
</dbReference>
<reference evidence="10 11" key="1">
    <citation type="submission" date="2016-05" db="EMBL/GenBank/DDBJ databases">
        <title>Draft genome sequence of a porcine commensal Rothia nasimurium.</title>
        <authorList>
            <person name="Gaiser R.A."/>
            <person name="Van Baarlen P."/>
            <person name="Wells J.M."/>
        </authorList>
    </citation>
    <scope>NUCLEOTIDE SEQUENCE [LARGE SCALE GENOMIC DNA]</scope>
    <source>
        <strain evidence="10 11">PT-32</strain>
    </source>
</reference>
<dbReference type="GO" id="GO:0005694">
    <property type="term" value="C:chromosome"/>
    <property type="evidence" value="ECO:0007669"/>
    <property type="project" value="InterPro"/>
</dbReference>
<dbReference type="InterPro" id="IPR011890">
    <property type="entry name" value="SMC_prok"/>
</dbReference>
<organism evidence="10 11">
    <name type="scientific">Rothia nasimurium</name>
    <dbReference type="NCBI Taxonomy" id="85336"/>
    <lineage>
        <taxon>Bacteria</taxon>
        <taxon>Bacillati</taxon>
        <taxon>Actinomycetota</taxon>
        <taxon>Actinomycetes</taxon>
        <taxon>Micrococcales</taxon>
        <taxon>Micrococcaceae</taxon>
        <taxon>Rothia</taxon>
    </lineage>
</organism>
<evidence type="ECO:0000256" key="5">
    <source>
        <dbReference type="ARBA" id="ARBA00023125"/>
    </source>
</evidence>
<feature type="compositionally biased region" description="Basic and acidic residues" evidence="7">
    <location>
        <begin position="413"/>
        <end position="422"/>
    </location>
</feature>
<dbReference type="SUPFAM" id="SSF52540">
    <property type="entry name" value="P-loop containing nucleoside triphosphate hydrolases"/>
    <property type="match status" value="1"/>
</dbReference>
<keyword evidence="4 6" id="KW-0175">Coiled coil</keyword>
<evidence type="ECO:0000256" key="6">
    <source>
        <dbReference type="HAMAP-Rule" id="MF_01894"/>
    </source>
</evidence>
<feature type="region of interest" description="Disordered" evidence="7">
    <location>
        <begin position="413"/>
        <end position="434"/>
    </location>
</feature>
<evidence type="ECO:0000256" key="4">
    <source>
        <dbReference type="ARBA" id="ARBA00023054"/>
    </source>
</evidence>
<comment type="similarity">
    <text evidence="6">Belongs to the SMC family.</text>
</comment>
<feature type="coiled-coil region" evidence="6">
    <location>
        <begin position="255"/>
        <end position="289"/>
    </location>
</feature>
<feature type="coiled-coil region" evidence="6">
    <location>
        <begin position="662"/>
        <end position="692"/>
    </location>
</feature>
<dbReference type="AlphaFoldDB" id="A0A1Y1RR27"/>
<dbReference type="InterPro" id="IPR003395">
    <property type="entry name" value="RecF/RecN/SMC_N"/>
</dbReference>
<evidence type="ECO:0000313" key="10">
    <source>
        <dbReference type="EMBL" id="ORC22193.1"/>
    </source>
</evidence>
<dbReference type="Gene3D" id="3.40.50.300">
    <property type="entry name" value="P-loop containing nucleotide triphosphate hydrolases"/>
    <property type="match status" value="2"/>
</dbReference>